<feature type="transmembrane region" description="Helical" evidence="2">
    <location>
        <begin position="202"/>
        <end position="220"/>
    </location>
</feature>
<feature type="region of interest" description="Disordered" evidence="1">
    <location>
        <begin position="1"/>
        <end position="93"/>
    </location>
</feature>
<keyword evidence="2" id="KW-0472">Membrane</keyword>
<keyword evidence="2" id="KW-0812">Transmembrane</keyword>
<proteinExistence type="predicted"/>
<dbReference type="RefSeq" id="WP_184837236.1">
    <property type="nucleotide sequence ID" value="NZ_JACHMN010000002.1"/>
</dbReference>
<feature type="transmembrane region" description="Helical" evidence="2">
    <location>
        <begin position="274"/>
        <end position="292"/>
    </location>
</feature>
<gene>
    <name evidence="3" type="ORF">F4553_003482</name>
</gene>
<keyword evidence="4" id="KW-1185">Reference proteome</keyword>
<evidence type="ECO:0000256" key="1">
    <source>
        <dbReference type="SAM" id="MobiDB-lite"/>
    </source>
</evidence>
<feature type="compositionally biased region" description="Pro residues" evidence="1">
    <location>
        <begin position="80"/>
        <end position="92"/>
    </location>
</feature>
<protein>
    <submittedName>
        <fullName evidence="3">Uncharacterized protein</fullName>
    </submittedName>
</protein>
<feature type="compositionally biased region" description="Low complexity" evidence="1">
    <location>
        <begin position="69"/>
        <end position="79"/>
    </location>
</feature>
<feature type="transmembrane region" description="Helical" evidence="2">
    <location>
        <begin position="251"/>
        <end position="268"/>
    </location>
</feature>
<dbReference type="Proteomes" id="UP000587527">
    <property type="component" value="Unassembled WGS sequence"/>
</dbReference>
<comment type="caution">
    <text evidence="3">The sequence shown here is derived from an EMBL/GenBank/DDBJ whole genome shotgun (WGS) entry which is preliminary data.</text>
</comment>
<evidence type="ECO:0000313" key="4">
    <source>
        <dbReference type="Proteomes" id="UP000587527"/>
    </source>
</evidence>
<evidence type="ECO:0000256" key="2">
    <source>
        <dbReference type="SAM" id="Phobius"/>
    </source>
</evidence>
<evidence type="ECO:0000313" key="3">
    <source>
        <dbReference type="EMBL" id="MBB5870103.1"/>
    </source>
</evidence>
<organism evidence="3 4">
    <name type="scientific">Allocatelliglobosispora scoriae</name>
    <dbReference type="NCBI Taxonomy" id="643052"/>
    <lineage>
        <taxon>Bacteria</taxon>
        <taxon>Bacillati</taxon>
        <taxon>Actinomycetota</taxon>
        <taxon>Actinomycetes</taxon>
        <taxon>Micromonosporales</taxon>
        <taxon>Micromonosporaceae</taxon>
        <taxon>Allocatelliglobosispora</taxon>
    </lineage>
</organism>
<dbReference type="EMBL" id="JACHMN010000002">
    <property type="protein sequence ID" value="MBB5870103.1"/>
    <property type="molecule type" value="Genomic_DNA"/>
</dbReference>
<name>A0A841BT56_9ACTN</name>
<reference evidence="3 4" key="1">
    <citation type="submission" date="2020-08" db="EMBL/GenBank/DDBJ databases">
        <title>Sequencing the genomes of 1000 actinobacteria strains.</title>
        <authorList>
            <person name="Klenk H.-P."/>
        </authorList>
    </citation>
    <scope>NUCLEOTIDE SEQUENCE [LARGE SCALE GENOMIC DNA]</scope>
    <source>
        <strain evidence="3 4">DSM 45362</strain>
    </source>
</reference>
<accession>A0A841BT56</accession>
<keyword evidence="2" id="KW-1133">Transmembrane helix</keyword>
<feature type="transmembrane region" description="Helical" evidence="2">
    <location>
        <begin position="226"/>
        <end position="244"/>
    </location>
</feature>
<feature type="compositionally biased region" description="Low complexity" evidence="1">
    <location>
        <begin position="1"/>
        <end position="18"/>
    </location>
</feature>
<dbReference type="AlphaFoldDB" id="A0A841BT56"/>
<sequence length="298" mass="31142">MSTTGAATASGSAPARTGRGTPSSSIRRRPGCATSAACGGWTPPTPSAASALRPVPDTNAPARSARPGPTRSAGRASTRSPPPRPPGPPPPGARIAELDETIADLDAQITAAREELRGTAAGIEVLPGTVTAPRRGRDTAGSRIAAQEQAIAALRARRRDTINERDQLRLVRPESLDRAPHAHLRHRVVPDETMSTGTLLKFWAGASLSVLLLLLGLAMLLEQGSLLLICVLAVLIVMAVEALLRRRLMVFLLGLAIVAGAGTLIWLFVTHLRVAFGVLALIGAAAIGIANLRTLTRR</sequence>